<keyword evidence="2" id="KW-1185">Reference proteome</keyword>
<proteinExistence type="predicted"/>
<organism evidence="1 2">
    <name type="scientific">Methanooceanicella nereidis</name>
    <dbReference type="NCBI Taxonomy" id="2052831"/>
    <lineage>
        <taxon>Archaea</taxon>
        <taxon>Methanobacteriati</taxon>
        <taxon>Methanobacteriota</taxon>
        <taxon>Stenosarchaea group</taxon>
        <taxon>Methanomicrobia</taxon>
        <taxon>Methanocellales</taxon>
        <taxon>Methanocellaceae</taxon>
        <taxon>Methanooceanicella</taxon>
    </lineage>
</organism>
<dbReference type="Pfam" id="PF12675">
    <property type="entry name" value="DUF3795"/>
    <property type="match status" value="1"/>
</dbReference>
<evidence type="ECO:0008006" key="3">
    <source>
        <dbReference type="Google" id="ProtNLM"/>
    </source>
</evidence>
<dbReference type="InterPro" id="IPR024227">
    <property type="entry name" value="DUF3795"/>
</dbReference>
<evidence type="ECO:0000313" key="1">
    <source>
        <dbReference type="EMBL" id="MCD1294058.1"/>
    </source>
</evidence>
<reference evidence="1 2" key="1">
    <citation type="submission" date="2017-11" db="EMBL/GenBank/DDBJ databases">
        <title>Isolation and Characterization of Family Methanocellaceae Species from Potential Methane Hydrate Area Offshore Southwestern Taiwan.</title>
        <authorList>
            <person name="Zhang W.-L."/>
            <person name="Chen W.-C."/>
            <person name="Lai M.-C."/>
            <person name="Chen S.-C."/>
        </authorList>
    </citation>
    <scope>NUCLEOTIDE SEQUENCE [LARGE SCALE GENOMIC DNA]</scope>
    <source>
        <strain evidence="1 2">CWC-04</strain>
    </source>
</reference>
<evidence type="ECO:0000313" key="2">
    <source>
        <dbReference type="Proteomes" id="UP001320159"/>
    </source>
</evidence>
<dbReference type="EMBL" id="PGCK01000002">
    <property type="protein sequence ID" value="MCD1294058.1"/>
    <property type="molecule type" value="Genomic_DNA"/>
</dbReference>
<protein>
    <recommendedName>
        <fullName evidence="3">DUF3795 domain-containing protein</fullName>
    </recommendedName>
</protein>
<dbReference type="AlphaFoldDB" id="A0AAP2W584"/>
<name>A0AAP2W584_9EURY</name>
<dbReference type="Proteomes" id="UP001320159">
    <property type="component" value="Unassembled WGS sequence"/>
</dbReference>
<sequence>MGDGGYELVCYCGLYCGDCHNYKGEIADLARDLRKKLRESKFDRTSKGLSKYFKDFENYDQCYDVLGAMVRLRCKRGCRNGGGPPQCKIRNCCVKKGIQGCWECGEFETCTKLDFLKPIHDDAYIKNLKKINKGGIEGFVNGKRHW</sequence>
<comment type="caution">
    <text evidence="1">The sequence shown here is derived from an EMBL/GenBank/DDBJ whole genome shotgun (WGS) entry which is preliminary data.</text>
</comment>
<accession>A0AAP2W584</accession>
<gene>
    <name evidence="1" type="ORF">CUJ83_03490</name>
</gene>